<evidence type="ECO:0000313" key="1">
    <source>
        <dbReference type="EMBL" id="CAL1541559.1"/>
    </source>
</evidence>
<name>A0AAV2I4R4_LYMST</name>
<comment type="caution">
    <text evidence="1">The sequence shown here is derived from an EMBL/GenBank/DDBJ whole genome shotgun (WGS) entry which is preliminary data.</text>
</comment>
<accession>A0AAV2I4R4</accession>
<dbReference type="AlphaFoldDB" id="A0AAV2I4R4"/>
<reference evidence="1 2" key="1">
    <citation type="submission" date="2024-04" db="EMBL/GenBank/DDBJ databases">
        <authorList>
            <consortium name="Genoscope - CEA"/>
            <person name="William W."/>
        </authorList>
    </citation>
    <scope>NUCLEOTIDE SEQUENCE [LARGE SCALE GENOMIC DNA]</scope>
</reference>
<sequence length="130" mass="14624">MKLLKALQGRNDSWFIVGVGSHYFFNFEQVRNNILTPLLKETSPWPRVLWMAAQAPGTLKTPLEKRQQTPALLSFNEKVKVTLAGSDVAILNYFQLTNGTVSYDGTHYGKGVNDAKLQVLLNYLQGQIIK</sequence>
<gene>
    <name evidence="1" type="ORF">GSLYS_00015165001</name>
</gene>
<evidence type="ECO:0000313" key="2">
    <source>
        <dbReference type="Proteomes" id="UP001497497"/>
    </source>
</evidence>
<dbReference type="EMBL" id="CAXITT010000438">
    <property type="protein sequence ID" value="CAL1541559.1"/>
    <property type="molecule type" value="Genomic_DNA"/>
</dbReference>
<dbReference type="Proteomes" id="UP001497497">
    <property type="component" value="Unassembled WGS sequence"/>
</dbReference>
<keyword evidence="2" id="KW-1185">Reference proteome</keyword>
<organism evidence="1 2">
    <name type="scientific">Lymnaea stagnalis</name>
    <name type="common">Great pond snail</name>
    <name type="synonym">Helix stagnalis</name>
    <dbReference type="NCBI Taxonomy" id="6523"/>
    <lineage>
        <taxon>Eukaryota</taxon>
        <taxon>Metazoa</taxon>
        <taxon>Spiralia</taxon>
        <taxon>Lophotrochozoa</taxon>
        <taxon>Mollusca</taxon>
        <taxon>Gastropoda</taxon>
        <taxon>Heterobranchia</taxon>
        <taxon>Euthyneura</taxon>
        <taxon>Panpulmonata</taxon>
        <taxon>Hygrophila</taxon>
        <taxon>Lymnaeoidea</taxon>
        <taxon>Lymnaeidae</taxon>
        <taxon>Lymnaea</taxon>
    </lineage>
</organism>
<protein>
    <submittedName>
        <fullName evidence="1">Uncharacterized protein</fullName>
    </submittedName>
</protein>
<proteinExistence type="predicted"/>